<comment type="subcellular location">
    <subcellularLocation>
        <location evidence="1">Cell membrane</location>
        <topology evidence="1">Multi-pass membrane protein</topology>
    </subcellularLocation>
</comment>
<keyword evidence="3 7" id="KW-0812">Transmembrane</keyword>
<keyword evidence="5 7" id="KW-0472">Membrane</keyword>
<dbReference type="Pfam" id="PF03739">
    <property type="entry name" value="LptF_LptG"/>
    <property type="match status" value="1"/>
</dbReference>
<proteinExistence type="predicted"/>
<dbReference type="NCBIfam" id="TIGR04407">
    <property type="entry name" value="LptF_YjgP"/>
    <property type="match status" value="1"/>
</dbReference>
<protein>
    <submittedName>
        <fullName evidence="8">LPS export ABC transporter permease LptF</fullName>
    </submittedName>
</protein>
<evidence type="ECO:0000256" key="1">
    <source>
        <dbReference type="ARBA" id="ARBA00004651"/>
    </source>
</evidence>
<feature type="region of interest" description="Disordered" evidence="6">
    <location>
        <begin position="366"/>
        <end position="393"/>
    </location>
</feature>
<sequence length="393" mass="42718">MSRFDRYMLSQLMVLFGFFSLVLVLVYWVNRAVLLFDRLIGDGQSALVFLEFTALTLPNVIRLVLPVSAFAAAVYVTNRLSSESELVVVQATGFSAFRLARGVLAFGLIVAFLMSVLTHVLVPASRTMMAQRQVEMNENVGARLLSEGQFLHPGDGITLFIRHITPQGELRDVFLSDARAKDSRTTYTAQRALLVKADGGPKLVMFDGMAQVLSLSDRRLSITSFQDFTYDIGALLGARISSHRDMAELGTWQLLHPTDATLTATGASRAALIYEGNTRFSGPLTALAAALLGFSALLTGSFSRFGVTRQIMLAIMLLILMQLLENLSADIGRSDASLWPLAYLPVLYGLVAATVMMWWSQRPRRRRRGATGPGRGPGSGPGAGPETGPEAPA</sequence>
<accession>A0ABV7AB77</accession>
<evidence type="ECO:0000313" key="8">
    <source>
        <dbReference type="EMBL" id="MFC2966544.1"/>
    </source>
</evidence>
<evidence type="ECO:0000256" key="7">
    <source>
        <dbReference type="SAM" id="Phobius"/>
    </source>
</evidence>
<dbReference type="InterPro" id="IPR005495">
    <property type="entry name" value="LptG/LptF_permease"/>
</dbReference>
<dbReference type="EMBL" id="JBHRSK010000001">
    <property type="protein sequence ID" value="MFC2966544.1"/>
    <property type="molecule type" value="Genomic_DNA"/>
</dbReference>
<gene>
    <name evidence="8" type="primary">lptF</name>
    <name evidence="8" type="ORF">ACFOES_00405</name>
</gene>
<feature type="transmembrane region" description="Helical" evidence="7">
    <location>
        <begin position="99"/>
        <end position="122"/>
    </location>
</feature>
<evidence type="ECO:0000256" key="5">
    <source>
        <dbReference type="ARBA" id="ARBA00023136"/>
    </source>
</evidence>
<feature type="transmembrane region" description="Helical" evidence="7">
    <location>
        <begin position="280"/>
        <end position="299"/>
    </location>
</feature>
<evidence type="ECO:0000256" key="3">
    <source>
        <dbReference type="ARBA" id="ARBA00022692"/>
    </source>
</evidence>
<keyword evidence="4 7" id="KW-1133">Transmembrane helix</keyword>
<feature type="transmembrane region" description="Helical" evidence="7">
    <location>
        <begin position="341"/>
        <end position="359"/>
    </location>
</feature>
<dbReference type="PANTHER" id="PTHR33529">
    <property type="entry name" value="SLR0882 PROTEIN-RELATED"/>
    <property type="match status" value="1"/>
</dbReference>
<evidence type="ECO:0000313" key="9">
    <source>
        <dbReference type="Proteomes" id="UP001595443"/>
    </source>
</evidence>
<name>A0ABV7AB77_9RHOB</name>
<reference evidence="9" key="1">
    <citation type="journal article" date="2019" name="Int. J. Syst. Evol. Microbiol.">
        <title>The Global Catalogue of Microorganisms (GCM) 10K type strain sequencing project: providing services to taxonomists for standard genome sequencing and annotation.</title>
        <authorList>
            <consortium name="The Broad Institute Genomics Platform"/>
            <consortium name="The Broad Institute Genome Sequencing Center for Infectious Disease"/>
            <person name="Wu L."/>
            <person name="Ma J."/>
        </authorList>
    </citation>
    <scope>NUCLEOTIDE SEQUENCE [LARGE SCALE GENOMIC DNA]</scope>
    <source>
        <strain evidence="9">KCTC 62192</strain>
    </source>
</reference>
<feature type="compositionally biased region" description="Gly residues" evidence="6">
    <location>
        <begin position="371"/>
        <end position="385"/>
    </location>
</feature>
<dbReference type="PANTHER" id="PTHR33529:SF6">
    <property type="entry name" value="YJGP_YJGQ FAMILY PERMEASE"/>
    <property type="match status" value="1"/>
</dbReference>
<feature type="transmembrane region" description="Helical" evidence="7">
    <location>
        <begin position="12"/>
        <end position="29"/>
    </location>
</feature>
<evidence type="ECO:0000256" key="2">
    <source>
        <dbReference type="ARBA" id="ARBA00022475"/>
    </source>
</evidence>
<dbReference type="RefSeq" id="WP_377830767.1">
    <property type="nucleotide sequence ID" value="NZ_JBHRSK010000001.1"/>
</dbReference>
<comment type="caution">
    <text evidence="8">The sequence shown here is derived from an EMBL/GenBank/DDBJ whole genome shotgun (WGS) entry which is preliminary data.</text>
</comment>
<keyword evidence="9" id="KW-1185">Reference proteome</keyword>
<evidence type="ECO:0000256" key="6">
    <source>
        <dbReference type="SAM" id="MobiDB-lite"/>
    </source>
</evidence>
<dbReference type="InterPro" id="IPR030922">
    <property type="entry name" value="LptF"/>
</dbReference>
<keyword evidence="2" id="KW-1003">Cell membrane</keyword>
<dbReference type="Proteomes" id="UP001595443">
    <property type="component" value="Unassembled WGS sequence"/>
</dbReference>
<organism evidence="8 9">
    <name type="scientific">Acidimangrovimonas pyrenivorans</name>
    <dbReference type="NCBI Taxonomy" id="2030798"/>
    <lineage>
        <taxon>Bacteria</taxon>
        <taxon>Pseudomonadati</taxon>
        <taxon>Pseudomonadota</taxon>
        <taxon>Alphaproteobacteria</taxon>
        <taxon>Rhodobacterales</taxon>
        <taxon>Paracoccaceae</taxon>
        <taxon>Acidimangrovimonas</taxon>
    </lineage>
</organism>
<evidence type="ECO:0000256" key="4">
    <source>
        <dbReference type="ARBA" id="ARBA00022989"/>
    </source>
</evidence>